<reference evidence="1 2" key="1">
    <citation type="submission" date="2015-09" db="EMBL/GenBank/DDBJ databases">
        <authorList>
            <consortium name="Pathogen Informatics"/>
        </authorList>
    </citation>
    <scope>NUCLEOTIDE SEQUENCE [LARGE SCALE GENOMIC DNA]</scope>
    <source>
        <strain evidence="1 2">2789STDY5834960</strain>
    </source>
</reference>
<dbReference type="Proteomes" id="UP000095350">
    <property type="component" value="Unassembled WGS sequence"/>
</dbReference>
<dbReference type="EMBL" id="CYXZ01000015">
    <property type="protein sequence ID" value="CUN15396.1"/>
    <property type="molecule type" value="Genomic_DNA"/>
</dbReference>
<dbReference type="STRING" id="166486.ERS852572_02165"/>
<accession>A0A173UM30</accession>
<evidence type="ECO:0000313" key="1">
    <source>
        <dbReference type="EMBL" id="CUN15396.1"/>
    </source>
</evidence>
<protein>
    <submittedName>
        <fullName evidence="1">Uncharacterized protein</fullName>
    </submittedName>
</protein>
<dbReference type="AlphaFoldDB" id="A0A173UM30"/>
<gene>
    <name evidence="1" type="ORF">ERS852572_02165</name>
</gene>
<dbReference type="RefSeq" id="WP_006856591.1">
    <property type="nucleotide sequence ID" value="NZ_CABIYH010000015.1"/>
</dbReference>
<evidence type="ECO:0000313" key="2">
    <source>
        <dbReference type="Proteomes" id="UP000095350"/>
    </source>
</evidence>
<proteinExistence type="predicted"/>
<sequence>MTEKEWRMFNDILLEIYYAGSLETFGERCLKLIRILIPYTQGYFLVIDEDGRLDVAHSVFENVDPVMKRKYLDTYFAKDYLMQMCNFTKSMAYRDTDLLTDEKRRASVIYREYFKPQKLDMGCGLIIMRWKFCRHFCLILKKMFLPMQTIMFRVRLIILMASSRCRKNIRW</sequence>
<organism evidence="1 2">
    <name type="scientific">Roseburia intestinalis</name>
    <dbReference type="NCBI Taxonomy" id="166486"/>
    <lineage>
        <taxon>Bacteria</taxon>
        <taxon>Bacillati</taxon>
        <taxon>Bacillota</taxon>
        <taxon>Clostridia</taxon>
        <taxon>Lachnospirales</taxon>
        <taxon>Lachnospiraceae</taxon>
        <taxon>Roseburia</taxon>
    </lineage>
</organism>
<name>A0A173UM30_9FIRM</name>
<dbReference type="GeneID" id="61435250"/>
<dbReference type="PaxDb" id="166486-ERS852572_02165"/>